<feature type="domain" description="BLUF" evidence="1">
    <location>
        <begin position="1"/>
        <end position="92"/>
    </location>
</feature>
<protein>
    <recommendedName>
        <fullName evidence="1">BLUF domain-containing protein</fullName>
    </recommendedName>
</protein>
<dbReference type="SUPFAM" id="SSF54975">
    <property type="entry name" value="Acylphosphatase/BLUF domain-like"/>
    <property type="match status" value="1"/>
</dbReference>
<dbReference type="GO" id="GO:0009882">
    <property type="term" value="F:blue light photoreceptor activity"/>
    <property type="evidence" value="ECO:0007669"/>
    <property type="project" value="InterPro"/>
</dbReference>
<evidence type="ECO:0000259" key="1">
    <source>
        <dbReference type="PROSITE" id="PS50925"/>
    </source>
</evidence>
<reference evidence="2" key="1">
    <citation type="submission" date="2015-08" db="EMBL/GenBank/DDBJ databases">
        <authorList>
            <person name="Babu N.S."/>
            <person name="Beckwith C.J."/>
            <person name="Beseler K.G."/>
            <person name="Brison A."/>
            <person name="Carone J.V."/>
            <person name="Caskin T.P."/>
            <person name="Diamond M."/>
            <person name="Durham M.E."/>
            <person name="Foxe J.M."/>
            <person name="Go M."/>
            <person name="Henderson B.A."/>
            <person name="Jones I.B."/>
            <person name="McGettigan J.A."/>
            <person name="Micheletti S.J."/>
            <person name="Nasrallah M.E."/>
            <person name="Ortiz D."/>
            <person name="Piller C.R."/>
            <person name="Privatt S.R."/>
            <person name="Schneider S.L."/>
            <person name="Sharp S."/>
            <person name="Smith T.C."/>
            <person name="Stanton J.D."/>
            <person name="Ullery H.E."/>
            <person name="Wilson R.J."/>
            <person name="Serrano M.G."/>
            <person name="Buck G."/>
            <person name="Lee V."/>
            <person name="Wang Y."/>
            <person name="Carvalho R."/>
            <person name="Voegtly L."/>
            <person name="Shi R."/>
            <person name="Duckworth R."/>
            <person name="Johnson A."/>
            <person name="Loviza R."/>
            <person name="Walstead R."/>
            <person name="Shah Z."/>
            <person name="Kiflezghi M."/>
            <person name="Wade K."/>
            <person name="Ball S.L."/>
            <person name="Bradley K.W."/>
            <person name="Asai D.J."/>
            <person name="Bowman C.A."/>
            <person name="Russell D.A."/>
            <person name="Pope W.H."/>
            <person name="Jacobs-Sera D."/>
            <person name="Hendrix R.W."/>
            <person name="Hatfull G.F."/>
        </authorList>
    </citation>
    <scope>NUCLEOTIDE SEQUENCE</scope>
</reference>
<dbReference type="AlphaFoldDB" id="A0A2P2CHP6"/>
<dbReference type="PROSITE" id="PS50925">
    <property type="entry name" value="BLUF"/>
    <property type="match status" value="1"/>
</dbReference>
<dbReference type="EMBL" id="CZKB01000017">
    <property type="protein sequence ID" value="CUR61421.1"/>
    <property type="molecule type" value="Genomic_DNA"/>
</dbReference>
<dbReference type="GO" id="GO:0071949">
    <property type="term" value="F:FAD binding"/>
    <property type="evidence" value="ECO:0007669"/>
    <property type="project" value="InterPro"/>
</dbReference>
<dbReference type="Pfam" id="PF04940">
    <property type="entry name" value="BLUF"/>
    <property type="match status" value="1"/>
</dbReference>
<name>A0A2P2CHP6_9ZZZZ</name>
<proteinExistence type="predicted"/>
<dbReference type="Gene3D" id="3.30.70.100">
    <property type="match status" value="1"/>
</dbReference>
<evidence type="ECO:0000313" key="2">
    <source>
        <dbReference type="EMBL" id="CUR61421.1"/>
    </source>
</evidence>
<dbReference type="InterPro" id="IPR036046">
    <property type="entry name" value="Acylphosphatase-like_dom_sf"/>
</dbReference>
<gene>
    <name evidence="2" type="ORF">NOCA1240524</name>
</gene>
<accession>A0A2P2CHP6</accession>
<dbReference type="InterPro" id="IPR007024">
    <property type="entry name" value="BLUF_domain"/>
</dbReference>
<sequence length="151" mass="17033">MISVTYLSSAIEVWTDDELVDLLRQARSHNARRDITGVLLYSGGNFIQTLEGPEDSVDEVMAKVAEDPRHAGVLVVDRAGIDERAFAGWTMGFRRASAEEVEEIHGFTDYLRTGRMDSSPTRRHAAATFHRVFRRNVRETHGWAGLHPRPD</sequence>
<dbReference type="SMART" id="SM01034">
    <property type="entry name" value="BLUF"/>
    <property type="match status" value="1"/>
</dbReference>
<organism evidence="2">
    <name type="scientific">metagenome</name>
    <dbReference type="NCBI Taxonomy" id="256318"/>
    <lineage>
        <taxon>unclassified sequences</taxon>
        <taxon>metagenomes</taxon>
    </lineage>
</organism>